<dbReference type="InterPro" id="IPR000600">
    <property type="entry name" value="ROK"/>
</dbReference>
<dbReference type="EMBL" id="CP017478">
    <property type="protein sequence ID" value="AOW19544.1"/>
    <property type="molecule type" value="Genomic_DNA"/>
</dbReference>
<dbReference type="NCBIfam" id="NF045942">
    <property type="entry name" value="PolPhglucPhase"/>
    <property type="match status" value="1"/>
</dbReference>
<accession>A0A1D8P4Q5</accession>
<gene>
    <name evidence="1" type="ORF">LPB138_02105</name>
</gene>
<dbReference type="InterPro" id="IPR043129">
    <property type="entry name" value="ATPase_NBD"/>
</dbReference>
<dbReference type="PANTHER" id="PTHR18964:SF146">
    <property type="entry name" value="POLYPHOSPHATE GLUCOKINASE"/>
    <property type="match status" value="1"/>
</dbReference>
<reference evidence="1 2" key="1">
    <citation type="submission" date="2016-10" db="EMBL/GenBank/DDBJ databases">
        <title>Lutibacter sp. LPB0138, isolated from marine gastropod.</title>
        <authorList>
            <person name="Kim E."/>
            <person name="Yi H."/>
        </authorList>
    </citation>
    <scope>NUCLEOTIDE SEQUENCE [LARGE SCALE GENOMIC DNA]</scope>
    <source>
        <strain evidence="1 2">LPB0138</strain>
    </source>
</reference>
<proteinExistence type="predicted"/>
<name>A0A1D8P4Q5_9FLAO</name>
<dbReference type="AlphaFoldDB" id="A0A1D8P4Q5"/>
<evidence type="ECO:0000313" key="1">
    <source>
        <dbReference type="EMBL" id="AOW19544.1"/>
    </source>
</evidence>
<dbReference type="Gene3D" id="3.30.420.40">
    <property type="match status" value="2"/>
</dbReference>
<organism evidence="1 2">
    <name type="scientific">Urechidicola croceus</name>
    <dbReference type="NCBI Taxonomy" id="1850246"/>
    <lineage>
        <taxon>Bacteria</taxon>
        <taxon>Pseudomonadati</taxon>
        <taxon>Bacteroidota</taxon>
        <taxon>Flavobacteriia</taxon>
        <taxon>Flavobacteriales</taxon>
        <taxon>Flavobacteriaceae</taxon>
        <taxon>Urechidicola</taxon>
    </lineage>
</organism>
<dbReference type="SUPFAM" id="SSF53067">
    <property type="entry name" value="Actin-like ATPase domain"/>
    <property type="match status" value="1"/>
</dbReference>
<dbReference type="Proteomes" id="UP000176050">
    <property type="component" value="Chromosome"/>
</dbReference>
<dbReference type="KEGG" id="lul:LPB138_02105"/>
<dbReference type="CDD" id="cd24058">
    <property type="entry name" value="ASKHA_NBD_ROK_PPGK"/>
    <property type="match status" value="1"/>
</dbReference>
<sequence>MEVLGIDVGGSGIKGAIVDIETGELVTKRYRIATPKGGKPEDVADTIAKIVEHFNWKGKIGCGFPAVVFHGKVMTANNIDESWIGVQANELFKKKTGLDFVVANDADAAGEAIMKFGTGKDEKGLVIVITVGTGLGSAMFYRGKLIPNTELGVVPYKKYKRFEQYAADSARTREKLSFKRWGARLNKFLKFVNKVFSPDMIILGGGISKEAKKFQKYLTTDVPIVPAKLQNEAGIIGAALLVVEDL</sequence>
<evidence type="ECO:0000313" key="2">
    <source>
        <dbReference type="Proteomes" id="UP000176050"/>
    </source>
</evidence>
<dbReference type="RefSeq" id="WP_070235660.1">
    <property type="nucleotide sequence ID" value="NZ_CP017478.1"/>
</dbReference>
<dbReference type="OrthoDB" id="3572539at2"/>
<dbReference type="PANTHER" id="PTHR18964">
    <property type="entry name" value="ROK (REPRESSOR, ORF, KINASE) FAMILY"/>
    <property type="match status" value="1"/>
</dbReference>
<dbReference type="Pfam" id="PF00480">
    <property type="entry name" value="ROK"/>
    <property type="match status" value="2"/>
</dbReference>
<keyword evidence="1" id="KW-0418">Kinase</keyword>
<dbReference type="GO" id="GO:0016301">
    <property type="term" value="F:kinase activity"/>
    <property type="evidence" value="ECO:0007669"/>
    <property type="project" value="UniProtKB-KW"/>
</dbReference>
<keyword evidence="1" id="KW-0808">Transferase</keyword>
<dbReference type="STRING" id="1850246.LPB138_02105"/>
<protein>
    <submittedName>
        <fullName evidence="1">Polyphosphate glucokinase</fullName>
    </submittedName>
</protein>
<keyword evidence="2" id="KW-1185">Reference proteome</keyword>